<keyword evidence="3" id="KW-1185">Reference proteome</keyword>
<evidence type="ECO:0000313" key="2">
    <source>
        <dbReference type="EMBL" id="GGJ56020.1"/>
    </source>
</evidence>
<evidence type="ECO:0000259" key="1">
    <source>
        <dbReference type="Pfam" id="PF16473"/>
    </source>
</evidence>
<dbReference type="InterPro" id="IPR033390">
    <property type="entry name" value="Rv2179c-like"/>
</dbReference>
<comment type="caution">
    <text evidence="2">The sequence shown here is derived from an EMBL/GenBank/DDBJ whole genome shotgun (WGS) entry which is preliminary data.</text>
</comment>
<dbReference type="InterPro" id="IPR012337">
    <property type="entry name" value="RNaseH-like_sf"/>
</dbReference>
<dbReference type="SUPFAM" id="SSF53098">
    <property type="entry name" value="Ribonuclease H-like"/>
    <property type="match status" value="1"/>
</dbReference>
<proteinExistence type="predicted"/>
<reference evidence="3" key="1">
    <citation type="journal article" date="2019" name="Int. J. Syst. Evol. Microbiol.">
        <title>The Global Catalogue of Microorganisms (GCM) 10K type strain sequencing project: providing services to taxonomists for standard genome sequencing and annotation.</title>
        <authorList>
            <consortium name="The Broad Institute Genomics Platform"/>
            <consortium name="The Broad Institute Genome Sequencing Center for Infectious Disease"/>
            <person name="Wu L."/>
            <person name="Ma J."/>
        </authorList>
    </citation>
    <scope>NUCLEOTIDE SEQUENCE [LARGE SCALE GENOMIC DNA]</scope>
    <source>
        <strain evidence="3">CGMCC 1.3685</strain>
    </source>
</reference>
<name>A0ABQ2DG32_9MICC</name>
<dbReference type="Pfam" id="PF16473">
    <property type="entry name" value="Rv2179c-like"/>
    <property type="match status" value="1"/>
</dbReference>
<sequence>MKYFYDTEFFEDSKNIELISIGIVRESDGETYYAVNADMPMDRIRQHDWLLRNVMNSIPVTPKTLLDKYIANPENHHPRPGVTTLQVDRTKSCVKPAWVIANEVRDFLAVGEKTELWAWYGAYDHVVLAQLFGRMIDLPAGIPMYTNDVRSLVDITGVDKLPQQQGGVHNALADALHVKTMYDHIMRSWER</sequence>
<gene>
    <name evidence="2" type="ORF">GCM10007173_13570</name>
</gene>
<accession>A0ABQ2DG32</accession>
<organism evidence="2 3">
    <name type="scientific">Glutamicibacter ardleyensis</name>
    <dbReference type="NCBI Taxonomy" id="225894"/>
    <lineage>
        <taxon>Bacteria</taxon>
        <taxon>Bacillati</taxon>
        <taxon>Actinomycetota</taxon>
        <taxon>Actinomycetes</taxon>
        <taxon>Micrococcales</taxon>
        <taxon>Micrococcaceae</taxon>
        <taxon>Glutamicibacter</taxon>
    </lineage>
</organism>
<dbReference type="Proteomes" id="UP000606115">
    <property type="component" value="Unassembled WGS sequence"/>
</dbReference>
<feature type="domain" description="3'-5' exoribonuclease Rv2179c-like" evidence="1">
    <location>
        <begin position="94"/>
        <end position="185"/>
    </location>
</feature>
<protein>
    <submittedName>
        <fullName evidence="2">3'-5' exoribonuclease</fullName>
    </submittedName>
</protein>
<dbReference type="GeneID" id="303303734"/>
<dbReference type="EMBL" id="BMKX01000002">
    <property type="protein sequence ID" value="GGJ56020.1"/>
    <property type="molecule type" value="Genomic_DNA"/>
</dbReference>
<dbReference type="InterPro" id="IPR036397">
    <property type="entry name" value="RNaseH_sf"/>
</dbReference>
<evidence type="ECO:0000313" key="3">
    <source>
        <dbReference type="Proteomes" id="UP000606115"/>
    </source>
</evidence>
<dbReference type="RefSeq" id="WP_188684613.1">
    <property type="nucleotide sequence ID" value="NZ_BMKX01000002.1"/>
</dbReference>
<dbReference type="Gene3D" id="3.30.420.10">
    <property type="entry name" value="Ribonuclease H-like superfamily/Ribonuclease H"/>
    <property type="match status" value="1"/>
</dbReference>